<comment type="caution">
    <text evidence="3">The sequence shown here is derived from an EMBL/GenBank/DDBJ whole genome shotgun (WGS) entry which is preliminary data.</text>
</comment>
<dbReference type="Pfam" id="PF08818">
    <property type="entry name" value="DUF1801"/>
    <property type="match status" value="1"/>
</dbReference>
<dbReference type="InterPro" id="IPR014922">
    <property type="entry name" value="YdhG-like"/>
</dbReference>
<dbReference type="SUPFAM" id="SSF159888">
    <property type="entry name" value="YdhG-like"/>
    <property type="match status" value="1"/>
</dbReference>
<dbReference type="RefSeq" id="WP_119376776.1">
    <property type="nucleotide sequence ID" value="NZ_QWFX01000013.1"/>
</dbReference>
<evidence type="ECO:0000313" key="4">
    <source>
        <dbReference type="Proteomes" id="UP000266385"/>
    </source>
</evidence>
<dbReference type="OrthoDB" id="5951444at2"/>
<feature type="domain" description="YdhG-like" evidence="2">
    <location>
        <begin position="27"/>
        <end position="129"/>
    </location>
</feature>
<organism evidence="3 4">
    <name type="scientific">Henriciella mobilis</name>
    <dbReference type="NCBI Taxonomy" id="2305467"/>
    <lineage>
        <taxon>Bacteria</taxon>
        <taxon>Pseudomonadati</taxon>
        <taxon>Pseudomonadota</taxon>
        <taxon>Alphaproteobacteria</taxon>
        <taxon>Hyphomonadales</taxon>
        <taxon>Hyphomonadaceae</taxon>
        <taxon>Henriciella</taxon>
    </lineage>
</organism>
<dbReference type="EMBL" id="QWFX01000013">
    <property type="protein sequence ID" value="RIJ28241.1"/>
    <property type="molecule type" value="Genomic_DNA"/>
</dbReference>
<sequence length="144" mass="16340">MAKSDNKTKPTGRSPEAFVASVENETRRRDAERLLVLFAETTGMVPKMWGPSIIGYGRYQYKYESGREGEFMLTGFSPRRANLAIYVMPGYSAMSDKLDRLGKHKIGKSCLYINKLADVDESVLAEIIHDGLQYMRAKYATWDN</sequence>
<protein>
    <submittedName>
        <fullName evidence="3">DUF1801 domain-containing protein</fullName>
    </submittedName>
</protein>
<reference evidence="3 4" key="1">
    <citation type="submission" date="2018-08" db="EMBL/GenBank/DDBJ databases">
        <title>Henriciella mobilis sp. nov., isolated from seawater.</title>
        <authorList>
            <person name="Cheng H."/>
            <person name="Wu Y.-H."/>
            <person name="Xu X.-W."/>
            <person name="Guo L.-L."/>
        </authorList>
    </citation>
    <scope>NUCLEOTIDE SEQUENCE [LARGE SCALE GENOMIC DNA]</scope>
    <source>
        <strain evidence="3 4">JN25</strain>
    </source>
</reference>
<proteinExistence type="predicted"/>
<dbReference type="AlphaFoldDB" id="A0A399RCR5"/>
<evidence type="ECO:0000259" key="2">
    <source>
        <dbReference type="Pfam" id="PF08818"/>
    </source>
</evidence>
<accession>A0A399RCR5</accession>
<gene>
    <name evidence="3" type="ORF">D1223_12630</name>
</gene>
<feature type="region of interest" description="Disordered" evidence="1">
    <location>
        <begin position="1"/>
        <end position="23"/>
    </location>
</feature>
<evidence type="ECO:0000256" key="1">
    <source>
        <dbReference type="SAM" id="MobiDB-lite"/>
    </source>
</evidence>
<keyword evidence="4" id="KW-1185">Reference proteome</keyword>
<evidence type="ECO:0000313" key="3">
    <source>
        <dbReference type="EMBL" id="RIJ28241.1"/>
    </source>
</evidence>
<dbReference type="Proteomes" id="UP000266385">
    <property type="component" value="Unassembled WGS sequence"/>
</dbReference>
<name>A0A399RCR5_9PROT</name>